<reference evidence="2" key="1">
    <citation type="submission" date="2015-04" db="UniProtKB">
        <authorList>
            <consortium name="EnsemblPlants"/>
        </authorList>
    </citation>
    <scope>IDENTIFICATION</scope>
</reference>
<evidence type="ECO:0000313" key="2">
    <source>
        <dbReference type="EnsemblPlants" id="OMERI08G01980.1"/>
    </source>
</evidence>
<dbReference type="Proteomes" id="UP000008021">
    <property type="component" value="Chromosome 8"/>
</dbReference>
<dbReference type="Gramene" id="OMERI08G01980.1">
    <property type="protein sequence ID" value="OMERI08G01980.1"/>
    <property type="gene ID" value="OMERI08G01980"/>
</dbReference>
<evidence type="ECO:0000256" key="1">
    <source>
        <dbReference type="SAM" id="MobiDB-lite"/>
    </source>
</evidence>
<proteinExistence type="predicted"/>
<feature type="compositionally biased region" description="Basic and acidic residues" evidence="1">
    <location>
        <begin position="1"/>
        <end position="11"/>
    </location>
</feature>
<feature type="region of interest" description="Disordered" evidence="1">
    <location>
        <begin position="1"/>
        <end position="33"/>
    </location>
</feature>
<dbReference type="AlphaFoldDB" id="A0A0E0EHG1"/>
<organism evidence="2">
    <name type="scientific">Oryza meridionalis</name>
    <dbReference type="NCBI Taxonomy" id="40149"/>
    <lineage>
        <taxon>Eukaryota</taxon>
        <taxon>Viridiplantae</taxon>
        <taxon>Streptophyta</taxon>
        <taxon>Embryophyta</taxon>
        <taxon>Tracheophyta</taxon>
        <taxon>Spermatophyta</taxon>
        <taxon>Magnoliopsida</taxon>
        <taxon>Liliopsida</taxon>
        <taxon>Poales</taxon>
        <taxon>Poaceae</taxon>
        <taxon>BOP clade</taxon>
        <taxon>Oryzoideae</taxon>
        <taxon>Oryzeae</taxon>
        <taxon>Oryzinae</taxon>
        <taxon>Oryza</taxon>
    </lineage>
</organism>
<protein>
    <submittedName>
        <fullName evidence="2">Uncharacterized protein</fullName>
    </submittedName>
</protein>
<dbReference type="EnsemblPlants" id="OMERI08G01980.1">
    <property type="protein sequence ID" value="OMERI08G01980.1"/>
    <property type="gene ID" value="OMERI08G01980"/>
</dbReference>
<accession>A0A0E0EHG1</accession>
<sequence length="90" mass="9624">MKEAERERERTITPPTTSPPLASPRYIFPSAATPPHPRELAFARRLCASQISAPRPSCEQQGVCRVVSHPADLLAGRIQFTDGGGGGGVD</sequence>
<evidence type="ECO:0000313" key="3">
    <source>
        <dbReference type="Proteomes" id="UP000008021"/>
    </source>
</evidence>
<keyword evidence="3" id="KW-1185">Reference proteome</keyword>
<name>A0A0E0EHG1_9ORYZ</name>
<reference evidence="2" key="2">
    <citation type="submission" date="2018-05" db="EMBL/GenBank/DDBJ databases">
        <title>OmerRS3 (Oryza meridionalis Reference Sequence Version 3).</title>
        <authorList>
            <person name="Zhang J."/>
            <person name="Kudrna D."/>
            <person name="Lee S."/>
            <person name="Talag J."/>
            <person name="Welchert J."/>
            <person name="Wing R.A."/>
        </authorList>
    </citation>
    <scope>NUCLEOTIDE SEQUENCE [LARGE SCALE GENOMIC DNA]</scope>
    <source>
        <strain evidence="2">cv. OR44</strain>
    </source>
</reference>
<dbReference type="HOGENOM" id="CLU_2444592_0_0_1"/>